<gene>
    <name evidence="10" type="ORF">BDA96_05G224400</name>
</gene>
<feature type="domain" description="PGG" evidence="9">
    <location>
        <begin position="413"/>
        <end position="518"/>
    </location>
</feature>
<evidence type="ECO:0000256" key="2">
    <source>
        <dbReference type="ARBA" id="ARBA00022692"/>
    </source>
</evidence>
<dbReference type="Proteomes" id="UP000807115">
    <property type="component" value="Chromosome 5"/>
</dbReference>
<evidence type="ECO:0000256" key="6">
    <source>
        <dbReference type="ARBA" id="ARBA00023136"/>
    </source>
</evidence>
<keyword evidence="6 8" id="KW-0472">Membrane</keyword>
<sequence length="631" mass="68648">MDHRLIQHQQHIQLAPMAVAHLQVPHPHRRRRNNDGPCFTSMCPFLHGMVYIGETTVVMEMLPKQVAAADCIYKHGQCSIHEVTAAGRNTVLHVAAAQGHHELIRELYLRFRDHQGLLSRRNLALDTPLHSAARAGHAAAVKMLAELARDCGESILGCKNEAWDTALHLAARHGHDAAVKALVLEAAELNNAGVSAMYLAVISGSLEAVRAITTCRGASSAGPSSQNALHAAVFHSTEMVELLLEWNPELADQVDCDGSTPLHLASSDGDPTTVRALLRAATPPRTTMYRKDSGGLSALHVAARMGHGGIVADMLRSCLDAMEVRDDAGRTFLHTAARENRRSVVSVAIKIKNTLQRDDLLDAQDRDGNTPLHLAVAAGAHSVVKDLLCKGKVRTNVLNKDGHTALDLAAGSTNFFTMVSLVVTLVAYGAQLRPQRQDHLKPWIETTGQAILARRVTFKWFLCLDTVAAASSVVAVVLLVYGKASRSAGSWRSFVLALHCMWVSLVSLFLAFYAALTAVVSARAAYFYGFLAIYVAVYFLTIFIVKWIGPRTGLRTVWRFLRQYKRFKAPHVIRRKYPLAGAIVLNLILFSVTSLSAYVGVVIIVATSYSEARVRLPTSPAPAPAPSPLSL</sequence>
<dbReference type="PROSITE" id="PS50297">
    <property type="entry name" value="ANK_REP_REGION"/>
    <property type="match status" value="3"/>
</dbReference>
<dbReference type="SMART" id="SM00248">
    <property type="entry name" value="ANK"/>
    <property type="match status" value="10"/>
</dbReference>
<dbReference type="GO" id="GO:0016020">
    <property type="term" value="C:membrane"/>
    <property type="evidence" value="ECO:0007669"/>
    <property type="project" value="UniProtKB-SubCell"/>
</dbReference>
<dbReference type="InterPro" id="IPR026961">
    <property type="entry name" value="PGG_dom"/>
</dbReference>
<dbReference type="PROSITE" id="PS50088">
    <property type="entry name" value="ANK_REPEAT"/>
    <property type="match status" value="3"/>
</dbReference>
<evidence type="ECO:0000256" key="1">
    <source>
        <dbReference type="ARBA" id="ARBA00004141"/>
    </source>
</evidence>
<feature type="repeat" description="ANK" evidence="7">
    <location>
        <begin position="367"/>
        <end position="391"/>
    </location>
</feature>
<evidence type="ECO:0000256" key="8">
    <source>
        <dbReference type="SAM" id="Phobius"/>
    </source>
</evidence>
<accession>A0A921R1S4</accession>
<evidence type="ECO:0000259" key="9">
    <source>
        <dbReference type="Pfam" id="PF13962"/>
    </source>
</evidence>
<comment type="subcellular location">
    <subcellularLocation>
        <location evidence="1">Membrane</location>
        <topology evidence="1">Multi-pass membrane protein</topology>
    </subcellularLocation>
</comment>
<evidence type="ECO:0000256" key="7">
    <source>
        <dbReference type="PROSITE-ProRule" id="PRU00023"/>
    </source>
</evidence>
<evidence type="ECO:0000313" key="10">
    <source>
        <dbReference type="EMBL" id="KAG0530871.1"/>
    </source>
</evidence>
<proteinExistence type="predicted"/>
<evidence type="ECO:0000313" key="11">
    <source>
        <dbReference type="Proteomes" id="UP000807115"/>
    </source>
</evidence>
<comment type="caution">
    <text evidence="10">The sequence shown here is derived from an EMBL/GenBank/DDBJ whole genome shotgun (WGS) entry which is preliminary data.</text>
</comment>
<dbReference type="Pfam" id="PF13857">
    <property type="entry name" value="Ank_5"/>
    <property type="match status" value="1"/>
</dbReference>
<keyword evidence="5 7" id="KW-0040">ANK repeat</keyword>
<evidence type="ECO:0000256" key="5">
    <source>
        <dbReference type="ARBA" id="ARBA00023043"/>
    </source>
</evidence>
<name>A0A921R1S4_SORBI</name>
<dbReference type="InterPro" id="IPR002110">
    <property type="entry name" value="Ankyrin_rpt"/>
</dbReference>
<keyword evidence="3" id="KW-0677">Repeat</keyword>
<feature type="repeat" description="ANK" evidence="7">
    <location>
        <begin position="257"/>
        <end position="279"/>
    </location>
</feature>
<protein>
    <recommendedName>
        <fullName evidence="9">PGG domain-containing protein</fullName>
    </recommendedName>
</protein>
<reference evidence="10" key="2">
    <citation type="submission" date="2020-10" db="EMBL/GenBank/DDBJ databases">
        <authorList>
            <person name="Cooper E.A."/>
            <person name="Brenton Z.W."/>
            <person name="Flinn B.S."/>
            <person name="Jenkins J."/>
            <person name="Shu S."/>
            <person name="Flowers D."/>
            <person name="Luo F."/>
            <person name="Wang Y."/>
            <person name="Xia P."/>
            <person name="Barry K."/>
            <person name="Daum C."/>
            <person name="Lipzen A."/>
            <person name="Yoshinaga Y."/>
            <person name="Schmutz J."/>
            <person name="Saski C."/>
            <person name="Vermerris W."/>
            <person name="Kresovich S."/>
        </authorList>
    </citation>
    <scope>NUCLEOTIDE SEQUENCE</scope>
</reference>
<evidence type="ECO:0000256" key="3">
    <source>
        <dbReference type="ARBA" id="ARBA00022737"/>
    </source>
</evidence>
<dbReference type="EMBL" id="CM027684">
    <property type="protein sequence ID" value="KAG0530871.1"/>
    <property type="molecule type" value="Genomic_DNA"/>
</dbReference>
<feature type="transmembrane region" description="Helical" evidence="8">
    <location>
        <begin position="525"/>
        <end position="545"/>
    </location>
</feature>
<dbReference type="PANTHER" id="PTHR24186:SF41">
    <property type="entry name" value="PGG DOMAIN-CONTAINING PROTEIN"/>
    <property type="match status" value="1"/>
</dbReference>
<feature type="transmembrane region" description="Helical" evidence="8">
    <location>
        <begin position="458"/>
        <end position="482"/>
    </location>
</feature>
<reference evidence="10" key="1">
    <citation type="journal article" date="2019" name="BMC Genomics">
        <title>A new reference genome for Sorghum bicolor reveals high levels of sequence similarity between sweet and grain genotypes: implications for the genetics of sugar metabolism.</title>
        <authorList>
            <person name="Cooper E.A."/>
            <person name="Brenton Z.W."/>
            <person name="Flinn B.S."/>
            <person name="Jenkins J."/>
            <person name="Shu S."/>
            <person name="Flowers D."/>
            <person name="Luo F."/>
            <person name="Wang Y."/>
            <person name="Xia P."/>
            <person name="Barry K."/>
            <person name="Daum C."/>
            <person name="Lipzen A."/>
            <person name="Yoshinaga Y."/>
            <person name="Schmutz J."/>
            <person name="Saski C."/>
            <person name="Vermerris W."/>
            <person name="Kresovich S."/>
        </authorList>
    </citation>
    <scope>NUCLEOTIDE SEQUENCE</scope>
</reference>
<keyword evidence="2 8" id="KW-0812">Transmembrane</keyword>
<dbReference type="InterPro" id="IPR036770">
    <property type="entry name" value="Ankyrin_rpt-contain_sf"/>
</dbReference>
<dbReference type="Pfam" id="PF13962">
    <property type="entry name" value="PGG"/>
    <property type="match status" value="1"/>
</dbReference>
<feature type="transmembrane region" description="Helical" evidence="8">
    <location>
        <begin position="494"/>
        <end position="519"/>
    </location>
</feature>
<keyword evidence="4 8" id="KW-1133">Transmembrane helix</keyword>
<dbReference type="SUPFAM" id="SSF48403">
    <property type="entry name" value="Ankyrin repeat"/>
    <property type="match status" value="2"/>
</dbReference>
<dbReference type="Pfam" id="PF12796">
    <property type="entry name" value="Ank_2"/>
    <property type="match status" value="3"/>
</dbReference>
<dbReference type="Gene3D" id="1.25.40.20">
    <property type="entry name" value="Ankyrin repeat-containing domain"/>
    <property type="match status" value="3"/>
</dbReference>
<dbReference type="PANTHER" id="PTHR24186">
    <property type="entry name" value="PROTEIN PHOSPHATASE 1 REGULATORY SUBUNIT"/>
    <property type="match status" value="1"/>
</dbReference>
<feature type="transmembrane region" description="Helical" evidence="8">
    <location>
        <begin position="583"/>
        <end position="609"/>
    </location>
</feature>
<evidence type="ECO:0000256" key="4">
    <source>
        <dbReference type="ARBA" id="ARBA00022989"/>
    </source>
</evidence>
<organism evidence="10 11">
    <name type="scientific">Sorghum bicolor</name>
    <name type="common">Sorghum</name>
    <name type="synonym">Sorghum vulgare</name>
    <dbReference type="NCBI Taxonomy" id="4558"/>
    <lineage>
        <taxon>Eukaryota</taxon>
        <taxon>Viridiplantae</taxon>
        <taxon>Streptophyta</taxon>
        <taxon>Embryophyta</taxon>
        <taxon>Tracheophyta</taxon>
        <taxon>Spermatophyta</taxon>
        <taxon>Magnoliopsida</taxon>
        <taxon>Liliopsida</taxon>
        <taxon>Poales</taxon>
        <taxon>Poaceae</taxon>
        <taxon>PACMAD clade</taxon>
        <taxon>Panicoideae</taxon>
        <taxon>Andropogonodae</taxon>
        <taxon>Andropogoneae</taxon>
        <taxon>Sorghinae</taxon>
        <taxon>Sorghum</taxon>
    </lineage>
</organism>
<feature type="repeat" description="ANK" evidence="7">
    <location>
        <begin position="162"/>
        <end position="194"/>
    </location>
</feature>
<dbReference type="AlphaFoldDB" id="A0A921R1S4"/>